<dbReference type="PANTHER" id="PTHR43725">
    <property type="entry name" value="UDP-GLUCOSE 4-EPIMERASE"/>
    <property type="match status" value="1"/>
</dbReference>
<evidence type="ECO:0000313" key="3">
    <source>
        <dbReference type="EMBL" id="KAK6168347.1"/>
    </source>
</evidence>
<organism evidence="3 4">
    <name type="scientific">Patella caerulea</name>
    <name type="common">Rayed Mediterranean limpet</name>
    <dbReference type="NCBI Taxonomy" id="87958"/>
    <lineage>
        <taxon>Eukaryota</taxon>
        <taxon>Metazoa</taxon>
        <taxon>Spiralia</taxon>
        <taxon>Lophotrochozoa</taxon>
        <taxon>Mollusca</taxon>
        <taxon>Gastropoda</taxon>
        <taxon>Patellogastropoda</taxon>
        <taxon>Patelloidea</taxon>
        <taxon>Patellidae</taxon>
        <taxon>Patella</taxon>
    </lineage>
</organism>
<feature type="chain" id="PRO_5042997794" description="NAD-dependent epimerase/dehydratase domain-containing protein" evidence="1">
    <location>
        <begin position="26"/>
        <end position="399"/>
    </location>
</feature>
<feature type="domain" description="NAD-dependent epimerase/dehydratase" evidence="2">
    <location>
        <begin position="37"/>
        <end position="265"/>
    </location>
</feature>
<dbReference type="Gene3D" id="3.40.50.720">
    <property type="entry name" value="NAD(P)-binding Rossmann-like Domain"/>
    <property type="match status" value="1"/>
</dbReference>
<dbReference type="Proteomes" id="UP001347796">
    <property type="component" value="Unassembled WGS sequence"/>
</dbReference>
<sequence>MSMYLVTHKLKIFVLWLCYVYLARCKPQMRLAESKNILVFGGNGFIGSPVVERLLAAGHNCTLINRGNWYWDSWTKIRPYVRHIKFDRMQKISKCSPLIEILQNNETFDAVIDFSAYHEFAVQEALSILKDHAQLYIFISSDSVYEVCLKNHSNPSVESDSVRPTDEKKRQRLANIDDYGHRKLEIEELLEYQRKDGGIPFIALRLPDVVGPRDNTYRWWLYQSWMRLQEYLDKKVSIPSYLSKHLLSFVYNNDVAKLIEKLVSSDVDPNIIDQAYNLAFTETFTLRQFLLDIKTALNITNLDIKEDDDPDTFRLFPSVTLGPINTSKAREMLNWDPTPWKTALVDTVKFYESAITRAEFDVPRRDIIRSLQIYFSDRPFKVLIGFKREYGIDYPKDEL</sequence>
<keyword evidence="1" id="KW-0732">Signal</keyword>
<protein>
    <recommendedName>
        <fullName evidence="2">NAD-dependent epimerase/dehydratase domain-containing protein</fullName>
    </recommendedName>
</protein>
<dbReference type="GO" id="GO:0005996">
    <property type="term" value="P:monosaccharide metabolic process"/>
    <property type="evidence" value="ECO:0007669"/>
    <property type="project" value="TreeGrafter"/>
</dbReference>
<evidence type="ECO:0000259" key="2">
    <source>
        <dbReference type="Pfam" id="PF01370"/>
    </source>
</evidence>
<evidence type="ECO:0000256" key="1">
    <source>
        <dbReference type="SAM" id="SignalP"/>
    </source>
</evidence>
<dbReference type="SUPFAM" id="SSF51735">
    <property type="entry name" value="NAD(P)-binding Rossmann-fold domains"/>
    <property type="match status" value="1"/>
</dbReference>
<dbReference type="GO" id="GO:0005829">
    <property type="term" value="C:cytosol"/>
    <property type="evidence" value="ECO:0007669"/>
    <property type="project" value="TreeGrafter"/>
</dbReference>
<name>A0AAN8IYR6_PATCE</name>
<dbReference type="InterPro" id="IPR001509">
    <property type="entry name" value="Epimerase_deHydtase"/>
</dbReference>
<proteinExistence type="predicted"/>
<comment type="caution">
    <text evidence="3">The sequence shown here is derived from an EMBL/GenBank/DDBJ whole genome shotgun (WGS) entry which is preliminary data.</text>
</comment>
<dbReference type="GO" id="GO:0003978">
    <property type="term" value="F:UDP-glucose 4-epimerase activity"/>
    <property type="evidence" value="ECO:0007669"/>
    <property type="project" value="TreeGrafter"/>
</dbReference>
<keyword evidence="4" id="KW-1185">Reference proteome</keyword>
<dbReference type="EMBL" id="JAZGQO010000016">
    <property type="protein sequence ID" value="KAK6168347.1"/>
    <property type="molecule type" value="Genomic_DNA"/>
</dbReference>
<dbReference type="Pfam" id="PF01370">
    <property type="entry name" value="Epimerase"/>
    <property type="match status" value="1"/>
</dbReference>
<dbReference type="AlphaFoldDB" id="A0AAN8IYR6"/>
<dbReference type="PANTHER" id="PTHR43725:SF32">
    <property type="entry name" value="NAD-DEPENDENT EPIMERASE_DEHYDRATASE DOMAIN-CONTAINING PROTEIN"/>
    <property type="match status" value="1"/>
</dbReference>
<reference evidence="3 4" key="1">
    <citation type="submission" date="2024-01" db="EMBL/GenBank/DDBJ databases">
        <title>The genome of the rayed Mediterranean limpet Patella caerulea (Linnaeus, 1758).</title>
        <authorList>
            <person name="Anh-Thu Weber A."/>
            <person name="Halstead-Nussloch G."/>
        </authorList>
    </citation>
    <scope>NUCLEOTIDE SEQUENCE [LARGE SCALE GENOMIC DNA]</scope>
    <source>
        <strain evidence="3">AATW-2023a</strain>
        <tissue evidence="3">Whole specimen</tissue>
    </source>
</reference>
<evidence type="ECO:0000313" key="4">
    <source>
        <dbReference type="Proteomes" id="UP001347796"/>
    </source>
</evidence>
<dbReference type="InterPro" id="IPR036291">
    <property type="entry name" value="NAD(P)-bd_dom_sf"/>
</dbReference>
<gene>
    <name evidence="3" type="ORF">SNE40_020901</name>
</gene>
<accession>A0AAN8IYR6</accession>
<feature type="signal peptide" evidence="1">
    <location>
        <begin position="1"/>
        <end position="25"/>
    </location>
</feature>